<evidence type="ECO:0000259" key="7">
    <source>
        <dbReference type="Pfam" id="PF20636"/>
    </source>
</evidence>
<comment type="subcellular location">
    <subcellularLocation>
        <location evidence="1">Nucleus</location>
    </subcellularLocation>
</comment>
<keyword evidence="5" id="KW-0539">Nucleus</keyword>
<proteinExistence type="inferred from homology"/>
<dbReference type="PANTHER" id="PTHR39267">
    <property type="entry name" value="SURVIVAL MOTOR NEURON-LIKE PROTEIN 1"/>
    <property type="match status" value="1"/>
</dbReference>
<comment type="similarity">
    <text evidence="2">Belongs to the SMN family.</text>
</comment>
<protein>
    <recommendedName>
        <fullName evidence="7">Survival Motor Neuron Gemin2-binding domain-containing protein</fullName>
    </recommendedName>
</protein>
<gene>
    <name evidence="8" type="ORF">DFQ27_007163</name>
</gene>
<keyword evidence="3" id="KW-0507">mRNA processing</keyword>
<keyword evidence="4" id="KW-0508">mRNA splicing</keyword>
<dbReference type="OrthoDB" id="2447930at2759"/>
<feature type="compositionally biased region" description="Basic and acidic residues" evidence="6">
    <location>
        <begin position="71"/>
        <end position="83"/>
    </location>
</feature>
<dbReference type="InterPro" id="IPR047313">
    <property type="entry name" value="SMN_C"/>
</dbReference>
<dbReference type="InterPro" id="IPR040424">
    <property type="entry name" value="Smn1"/>
</dbReference>
<dbReference type="PANTHER" id="PTHR39267:SF1">
    <property type="entry name" value="SURVIVAL MOTOR NEURON PROTEIN"/>
    <property type="match status" value="1"/>
</dbReference>
<organism evidence="8 9">
    <name type="scientific">Actinomortierella ambigua</name>
    <dbReference type="NCBI Taxonomy" id="1343610"/>
    <lineage>
        <taxon>Eukaryota</taxon>
        <taxon>Fungi</taxon>
        <taxon>Fungi incertae sedis</taxon>
        <taxon>Mucoromycota</taxon>
        <taxon>Mortierellomycotina</taxon>
        <taxon>Mortierellomycetes</taxon>
        <taxon>Mortierellales</taxon>
        <taxon>Mortierellaceae</taxon>
        <taxon>Actinomortierella</taxon>
    </lineage>
</organism>
<dbReference type="InterPro" id="IPR049481">
    <property type="entry name" value="SMN_G2-BD"/>
</dbReference>
<reference evidence="8" key="1">
    <citation type="journal article" date="2020" name="Fungal Divers.">
        <title>Resolving the Mortierellaceae phylogeny through synthesis of multi-gene phylogenetics and phylogenomics.</title>
        <authorList>
            <person name="Vandepol N."/>
            <person name="Liber J."/>
            <person name="Desiro A."/>
            <person name="Na H."/>
            <person name="Kennedy M."/>
            <person name="Barry K."/>
            <person name="Grigoriev I.V."/>
            <person name="Miller A.N."/>
            <person name="O'Donnell K."/>
            <person name="Stajich J.E."/>
            <person name="Bonito G."/>
        </authorList>
    </citation>
    <scope>NUCLEOTIDE SEQUENCE</scope>
    <source>
        <strain evidence="8">BC1065</strain>
    </source>
</reference>
<dbReference type="Pfam" id="PF20635">
    <property type="entry name" value="SMN_YG-box"/>
    <property type="match status" value="1"/>
</dbReference>
<feature type="compositionally biased region" description="Low complexity" evidence="6">
    <location>
        <begin position="141"/>
        <end position="163"/>
    </location>
</feature>
<dbReference type="GO" id="GO:0005634">
    <property type="term" value="C:nucleus"/>
    <property type="evidence" value="ECO:0007669"/>
    <property type="project" value="UniProtKB-SubCell"/>
</dbReference>
<accession>A0A9P6PVN8</accession>
<evidence type="ECO:0000256" key="5">
    <source>
        <dbReference type="ARBA" id="ARBA00023242"/>
    </source>
</evidence>
<feature type="compositionally biased region" description="Acidic residues" evidence="6">
    <location>
        <begin position="9"/>
        <end position="23"/>
    </location>
</feature>
<dbReference type="CDD" id="cd22851">
    <property type="entry name" value="SMN_N"/>
    <property type="match status" value="1"/>
</dbReference>
<dbReference type="GO" id="GO:0006397">
    <property type="term" value="P:mRNA processing"/>
    <property type="evidence" value="ECO:0007669"/>
    <property type="project" value="UniProtKB-KW"/>
</dbReference>
<dbReference type="GO" id="GO:0008380">
    <property type="term" value="P:RNA splicing"/>
    <property type="evidence" value="ECO:0007669"/>
    <property type="project" value="UniProtKB-KW"/>
</dbReference>
<name>A0A9P6PVN8_9FUNG</name>
<evidence type="ECO:0000256" key="3">
    <source>
        <dbReference type="ARBA" id="ARBA00022664"/>
    </source>
</evidence>
<comment type="caution">
    <text evidence="8">The sequence shown here is derived from an EMBL/GenBank/DDBJ whole genome shotgun (WGS) entry which is preliminary data.</text>
</comment>
<feature type="compositionally biased region" description="Low complexity" evidence="6">
    <location>
        <begin position="106"/>
        <end position="117"/>
    </location>
</feature>
<sequence length="339" mass="36282">MTAAQESYDTWEGDEEYYEEDEGQSNVDKDIQIGEEIVLTHEEVWDDSALIEAWDSAVKQYELYHNNPTGDHPKPRQSTKETRIGTTPKRSLHSTAPSRSGFGNETRTGSGTGSRTGTNKRPVLTNEPKSTPPTVKTDVQAIGTITTATTGSAATSTSTMTGARDAGKKSRLSSSKGANLSSKENSETAPAKKKAKVQHDWAAEDGAQAWQWSQAATSAPPGTGDSTAFNPYNPYAQFAAPPYPYYMSPYPGASTLPPGLHGAALPPPPPPMMPWGIPAPPVPPSSTFMPPFLSSGDAGAAHGSVAGSRGMDDESLGNLIMAWYYSGYYTGLYQARRQR</sequence>
<feature type="region of interest" description="Disordered" evidence="6">
    <location>
        <begin position="1"/>
        <end position="30"/>
    </location>
</feature>
<feature type="region of interest" description="Disordered" evidence="6">
    <location>
        <begin position="65"/>
        <end position="199"/>
    </location>
</feature>
<evidence type="ECO:0000313" key="8">
    <source>
        <dbReference type="EMBL" id="KAG0253867.1"/>
    </source>
</evidence>
<feature type="compositionally biased region" description="Polar residues" evidence="6">
    <location>
        <begin position="84"/>
        <end position="105"/>
    </location>
</feature>
<dbReference type="Proteomes" id="UP000807716">
    <property type="component" value="Unassembled WGS sequence"/>
</dbReference>
<evidence type="ECO:0000256" key="2">
    <source>
        <dbReference type="ARBA" id="ARBA00005371"/>
    </source>
</evidence>
<evidence type="ECO:0000256" key="6">
    <source>
        <dbReference type="SAM" id="MobiDB-lite"/>
    </source>
</evidence>
<evidence type="ECO:0000256" key="4">
    <source>
        <dbReference type="ARBA" id="ARBA00023187"/>
    </source>
</evidence>
<feature type="domain" description="Survival Motor Neuron Gemin2-binding" evidence="7">
    <location>
        <begin position="42"/>
        <end position="61"/>
    </location>
</feature>
<dbReference type="Pfam" id="PF20636">
    <property type="entry name" value="SMN_G2-BD"/>
    <property type="match status" value="1"/>
</dbReference>
<feature type="compositionally biased region" description="Polar residues" evidence="6">
    <location>
        <begin position="172"/>
        <end position="183"/>
    </location>
</feature>
<keyword evidence="9" id="KW-1185">Reference proteome</keyword>
<dbReference type="CDD" id="cd22852">
    <property type="entry name" value="SMN_C"/>
    <property type="match status" value="1"/>
</dbReference>
<dbReference type="EMBL" id="JAAAJB010000552">
    <property type="protein sequence ID" value="KAG0253867.1"/>
    <property type="molecule type" value="Genomic_DNA"/>
</dbReference>
<evidence type="ECO:0000256" key="1">
    <source>
        <dbReference type="ARBA" id="ARBA00004123"/>
    </source>
</evidence>
<dbReference type="AlphaFoldDB" id="A0A9P6PVN8"/>
<evidence type="ECO:0000313" key="9">
    <source>
        <dbReference type="Proteomes" id="UP000807716"/>
    </source>
</evidence>